<dbReference type="STRING" id="286727.SAMN02982917_1728"/>
<proteinExistence type="predicted"/>
<dbReference type="GO" id="GO:0016740">
    <property type="term" value="F:transferase activity"/>
    <property type="evidence" value="ECO:0007669"/>
    <property type="project" value="UniProtKB-KW"/>
</dbReference>
<feature type="domain" description="GST C-terminal" evidence="2">
    <location>
        <begin position="92"/>
        <end position="210"/>
    </location>
</feature>
<dbReference type="PANTHER" id="PTHR44051">
    <property type="entry name" value="GLUTATHIONE S-TRANSFERASE-RELATED"/>
    <property type="match status" value="1"/>
</dbReference>
<evidence type="ECO:0000259" key="2">
    <source>
        <dbReference type="PROSITE" id="PS50405"/>
    </source>
</evidence>
<evidence type="ECO:0000313" key="3">
    <source>
        <dbReference type="EMBL" id="SMF34558.1"/>
    </source>
</evidence>
<dbReference type="InterPro" id="IPR036249">
    <property type="entry name" value="Thioredoxin-like_sf"/>
</dbReference>
<dbReference type="RefSeq" id="WP_085084220.1">
    <property type="nucleotide sequence ID" value="NZ_FXAK01000002.1"/>
</dbReference>
<evidence type="ECO:0000313" key="4">
    <source>
        <dbReference type="Proteomes" id="UP000192936"/>
    </source>
</evidence>
<dbReference type="Pfam" id="PF13417">
    <property type="entry name" value="GST_N_3"/>
    <property type="match status" value="1"/>
</dbReference>
<dbReference type="InterPro" id="IPR004045">
    <property type="entry name" value="Glutathione_S-Trfase_N"/>
</dbReference>
<dbReference type="InterPro" id="IPR004046">
    <property type="entry name" value="GST_C"/>
</dbReference>
<dbReference type="Gene3D" id="1.20.1050.10">
    <property type="match status" value="1"/>
</dbReference>
<dbReference type="SFLD" id="SFLDG00358">
    <property type="entry name" value="Main_(cytGST)"/>
    <property type="match status" value="1"/>
</dbReference>
<dbReference type="PROSITE" id="PS50404">
    <property type="entry name" value="GST_NTER"/>
    <property type="match status" value="1"/>
</dbReference>
<protein>
    <submittedName>
        <fullName evidence="3">Glutathione S-transferase</fullName>
    </submittedName>
</protein>
<keyword evidence="3" id="KW-0808">Transferase</keyword>
<dbReference type="SUPFAM" id="SSF52833">
    <property type="entry name" value="Thioredoxin-like"/>
    <property type="match status" value="1"/>
</dbReference>
<dbReference type="OrthoDB" id="9810080at2"/>
<dbReference type="SUPFAM" id="SSF47616">
    <property type="entry name" value="GST C-terminal domain-like"/>
    <property type="match status" value="1"/>
</dbReference>
<dbReference type="CDD" id="cd03206">
    <property type="entry name" value="GST_C_7"/>
    <property type="match status" value="1"/>
</dbReference>
<name>A0A1X7EJE4_9PROT</name>
<accession>A0A1X7EJE4</accession>
<dbReference type="InterPro" id="IPR040079">
    <property type="entry name" value="Glutathione_S-Trfase"/>
</dbReference>
<organism evidence="3 4">
    <name type="scientific">Azospirillum oryzae</name>
    <dbReference type="NCBI Taxonomy" id="286727"/>
    <lineage>
        <taxon>Bacteria</taxon>
        <taxon>Pseudomonadati</taxon>
        <taxon>Pseudomonadota</taxon>
        <taxon>Alphaproteobacteria</taxon>
        <taxon>Rhodospirillales</taxon>
        <taxon>Azospirillaceae</taxon>
        <taxon>Azospirillum</taxon>
    </lineage>
</organism>
<dbReference type="EMBL" id="FXAK01000002">
    <property type="protein sequence ID" value="SMF34558.1"/>
    <property type="molecule type" value="Genomic_DNA"/>
</dbReference>
<dbReference type="InterPro" id="IPR010987">
    <property type="entry name" value="Glutathione-S-Trfase_C-like"/>
</dbReference>
<gene>
    <name evidence="3" type="ORF">SAMN02982917_1728</name>
</gene>
<dbReference type="Gene3D" id="3.40.30.10">
    <property type="entry name" value="Glutaredoxin"/>
    <property type="match status" value="1"/>
</dbReference>
<dbReference type="PANTHER" id="PTHR44051:SF2">
    <property type="entry name" value="HYPOTHETICAL GLUTATHIONE S-TRANSFERASE LIKE PROTEIN"/>
    <property type="match status" value="1"/>
</dbReference>
<dbReference type="InterPro" id="IPR036282">
    <property type="entry name" value="Glutathione-S-Trfase_C_sf"/>
</dbReference>
<dbReference type="Proteomes" id="UP000192936">
    <property type="component" value="Unassembled WGS sequence"/>
</dbReference>
<sequence length="210" mass="22723">MSTTAEPAITLYGTPLSGHSHRAEAFLNILGLPYRFVEAGAELRRSESFLALNPFGQIPVLVDGDLVLPDSVAILVYLADRYDASGLWNPKAPEDAARVQRWLSVAAGDLRFGPALARILTLWGGAASLTDAQAVAGRVLRFMDGHLASRDWLAAERPTIADIACYAYVARAPEGHIPLDPYPAVRRWLERVEAIPALTPMPQSAIPQTA</sequence>
<dbReference type="PROSITE" id="PS50405">
    <property type="entry name" value="GST_CTER"/>
    <property type="match status" value="1"/>
</dbReference>
<dbReference type="SFLD" id="SFLDS00019">
    <property type="entry name" value="Glutathione_Transferase_(cytos"/>
    <property type="match status" value="1"/>
</dbReference>
<feature type="domain" description="GST N-terminal" evidence="1">
    <location>
        <begin position="7"/>
        <end position="86"/>
    </location>
</feature>
<dbReference type="AlphaFoldDB" id="A0A1X7EJE4"/>
<dbReference type="Pfam" id="PF00043">
    <property type="entry name" value="GST_C"/>
    <property type="match status" value="1"/>
</dbReference>
<evidence type="ECO:0000259" key="1">
    <source>
        <dbReference type="PROSITE" id="PS50404"/>
    </source>
</evidence>
<reference evidence="3 4" key="1">
    <citation type="submission" date="2017-04" db="EMBL/GenBank/DDBJ databases">
        <authorList>
            <person name="Afonso C.L."/>
            <person name="Miller P.J."/>
            <person name="Scott M.A."/>
            <person name="Spackman E."/>
            <person name="Goraichik I."/>
            <person name="Dimitrov K.M."/>
            <person name="Suarez D.L."/>
            <person name="Swayne D.E."/>
        </authorList>
    </citation>
    <scope>NUCLEOTIDE SEQUENCE [LARGE SCALE GENOMIC DNA]</scope>
    <source>
        <strain evidence="3 4">A2P</strain>
    </source>
</reference>